<dbReference type="OrthoDB" id="2142213at2759"/>
<accession>A0A6A6RX53</accession>
<proteinExistence type="predicted"/>
<gene>
    <name evidence="2" type="ORF">P280DRAFT_28484</name>
</gene>
<evidence type="ECO:0000256" key="1">
    <source>
        <dbReference type="SAM" id="SignalP"/>
    </source>
</evidence>
<dbReference type="AlphaFoldDB" id="A0A6A6RX53"/>
<feature type="chain" id="PRO_5025448398" evidence="1">
    <location>
        <begin position="19"/>
        <end position="285"/>
    </location>
</feature>
<feature type="signal peptide" evidence="1">
    <location>
        <begin position="1"/>
        <end position="18"/>
    </location>
</feature>
<keyword evidence="1" id="KW-0732">Signal</keyword>
<reference evidence="2" key="1">
    <citation type="journal article" date="2020" name="Stud. Mycol.">
        <title>101 Dothideomycetes genomes: a test case for predicting lifestyles and emergence of pathogens.</title>
        <authorList>
            <person name="Haridas S."/>
            <person name="Albert R."/>
            <person name="Binder M."/>
            <person name="Bloem J."/>
            <person name="Labutti K."/>
            <person name="Salamov A."/>
            <person name="Andreopoulos B."/>
            <person name="Baker S."/>
            <person name="Barry K."/>
            <person name="Bills G."/>
            <person name="Bluhm B."/>
            <person name="Cannon C."/>
            <person name="Castanera R."/>
            <person name="Culley D."/>
            <person name="Daum C."/>
            <person name="Ezra D."/>
            <person name="Gonzalez J."/>
            <person name="Henrissat B."/>
            <person name="Kuo A."/>
            <person name="Liang C."/>
            <person name="Lipzen A."/>
            <person name="Lutzoni F."/>
            <person name="Magnuson J."/>
            <person name="Mondo S."/>
            <person name="Nolan M."/>
            <person name="Ohm R."/>
            <person name="Pangilinan J."/>
            <person name="Park H.-J."/>
            <person name="Ramirez L."/>
            <person name="Alfaro M."/>
            <person name="Sun H."/>
            <person name="Tritt A."/>
            <person name="Yoshinaga Y."/>
            <person name="Zwiers L.-H."/>
            <person name="Turgeon B."/>
            <person name="Goodwin S."/>
            <person name="Spatafora J."/>
            <person name="Crous P."/>
            <person name="Grigoriev I."/>
        </authorList>
    </citation>
    <scope>NUCLEOTIDE SEQUENCE</scope>
    <source>
        <strain evidence="2">CBS 473.64</strain>
    </source>
</reference>
<sequence length="285" mass="32043">MMYRSNIVVMVTATFVSAVMVIGSPVGTTTVVEPELNDFDDALFTQFDPPREYSIQPWIPESEYNGEEVPSSRDCKTKFEQMGFPIENIEMFNVTYEDCDEPWVMCRHKDIKVQQNDIALRFAFIPVGMRQYIRHIIIVPTSPTSDSDAAYWANDQLIIVGIPSFTSAVGAVARGLAIHGFRNPDSEKPASMLTPYYETPAWTRAVQVDKTVLNTKGLSSQEENFKSMVVLAMYDAQKPGSGEAIVPEFAKVRDQIVRIQRDVIGGTFDRSDKSKCHGSIRNQHN</sequence>
<organism evidence="2 3">
    <name type="scientific">Massarina eburnea CBS 473.64</name>
    <dbReference type="NCBI Taxonomy" id="1395130"/>
    <lineage>
        <taxon>Eukaryota</taxon>
        <taxon>Fungi</taxon>
        <taxon>Dikarya</taxon>
        <taxon>Ascomycota</taxon>
        <taxon>Pezizomycotina</taxon>
        <taxon>Dothideomycetes</taxon>
        <taxon>Pleosporomycetidae</taxon>
        <taxon>Pleosporales</taxon>
        <taxon>Massarineae</taxon>
        <taxon>Massarinaceae</taxon>
        <taxon>Massarina</taxon>
    </lineage>
</organism>
<evidence type="ECO:0000313" key="3">
    <source>
        <dbReference type="Proteomes" id="UP000799753"/>
    </source>
</evidence>
<dbReference type="EMBL" id="MU006785">
    <property type="protein sequence ID" value="KAF2640159.1"/>
    <property type="molecule type" value="Genomic_DNA"/>
</dbReference>
<name>A0A6A6RX53_9PLEO</name>
<keyword evidence="3" id="KW-1185">Reference proteome</keyword>
<evidence type="ECO:0000313" key="2">
    <source>
        <dbReference type="EMBL" id="KAF2640159.1"/>
    </source>
</evidence>
<dbReference type="Proteomes" id="UP000799753">
    <property type="component" value="Unassembled WGS sequence"/>
</dbReference>
<protein>
    <submittedName>
        <fullName evidence="2">Uncharacterized protein</fullName>
    </submittedName>
</protein>